<dbReference type="Gramene" id="AET6Gv20912600.1">
    <property type="protein sequence ID" value="AET6Gv20912600.1"/>
    <property type="gene ID" value="AET6Gv20912600"/>
</dbReference>
<reference evidence="1" key="4">
    <citation type="submission" date="2019-03" db="UniProtKB">
        <authorList>
            <consortium name="EnsemblPlants"/>
        </authorList>
    </citation>
    <scope>IDENTIFICATION</scope>
</reference>
<keyword evidence="2" id="KW-1185">Reference proteome</keyword>
<proteinExistence type="predicted"/>
<dbReference type="EnsemblPlants" id="AET6Gv20912600.1">
    <property type="protein sequence ID" value="AET6Gv20912600.1"/>
    <property type="gene ID" value="AET6Gv20912600"/>
</dbReference>
<dbReference type="AlphaFoldDB" id="A0A453PYL7"/>
<evidence type="ECO:0000313" key="2">
    <source>
        <dbReference type="Proteomes" id="UP000015105"/>
    </source>
</evidence>
<name>A0A453PYL7_AEGTS</name>
<reference evidence="2" key="2">
    <citation type="journal article" date="2017" name="Nat. Plants">
        <title>The Aegilops tauschii genome reveals multiple impacts of transposons.</title>
        <authorList>
            <person name="Zhao G."/>
            <person name="Zou C."/>
            <person name="Li K."/>
            <person name="Wang K."/>
            <person name="Li T."/>
            <person name="Gao L."/>
            <person name="Zhang X."/>
            <person name="Wang H."/>
            <person name="Yang Z."/>
            <person name="Liu X."/>
            <person name="Jiang W."/>
            <person name="Mao L."/>
            <person name="Kong X."/>
            <person name="Jiao Y."/>
            <person name="Jia J."/>
        </authorList>
    </citation>
    <scope>NUCLEOTIDE SEQUENCE [LARGE SCALE GENOMIC DNA]</scope>
    <source>
        <strain evidence="2">cv. AL8/78</strain>
    </source>
</reference>
<evidence type="ECO:0000313" key="1">
    <source>
        <dbReference type="EnsemblPlants" id="AET6Gv20912600.1"/>
    </source>
</evidence>
<reference evidence="2" key="1">
    <citation type="journal article" date="2014" name="Science">
        <title>Ancient hybridizations among the ancestral genomes of bread wheat.</title>
        <authorList>
            <consortium name="International Wheat Genome Sequencing Consortium,"/>
            <person name="Marcussen T."/>
            <person name="Sandve S.R."/>
            <person name="Heier L."/>
            <person name="Spannagl M."/>
            <person name="Pfeifer M."/>
            <person name="Jakobsen K.S."/>
            <person name="Wulff B.B."/>
            <person name="Steuernagel B."/>
            <person name="Mayer K.F."/>
            <person name="Olsen O.A."/>
        </authorList>
    </citation>
    <scope>NUCLEOTIDE SEQUENCE [LARGE SCALE GENOMIC DNA]</scope>
    <source>
        <strain evidence="2">cv. AL8/78</strain>
    </source>
</reference>
<reference evidence="1" key="5">
    <citation type="journal article" date="2021" name="G3 (Bethesda)">
        <title>Aegilops tauschii genome assembly Aet v5.0 features greater sequence contiguity and improved annotation.</title>
        <authorList>
            <person name="Wang L."/>
            <person name="Zhu T."/>
            <person name="Rodriguez J.C."/>
            <person name="Deal K.R."/>
            <person name="Dubcovsky J."/>
            <person name="McGuire P.E."/>
            <person name="Lux T."/>
            <person name="Spannagl M."/>
            <person name="Mayer K.F.X."/>
            <person name="Baldrich P."/>
            <person name="Meyers B.C."/>
            <person name="Huo N."/>
            <person name="Gu Y.Q."/>
            <person name="Zhou H."/>
            <person name="Devos K.M."/>
            <person name="Bennetzen J.L."/>
            <person name="Unver T."/>
            <person name="Budak H."/>
            <person name="Gulick P.J."/>
            <person name="Galiba G."/>
            <person name="Kalapos B."/>
            <person name="Nelson D.R."/>
            <person name="Li P."/>
            <person name="You F.M."/>
            <person name="Luo M.C."/>
            <person name="Dvorak J."/>
        </authorList>
    </citation>
    <scope>NUCLEOTIDE SEQUENCE [LARGE SCALE GENOMIC DNA]</scope>
    <source>
        <strain evidence="1">cv. AL8/78</strain>
    </source>
</reference>
<organism evidence="1 2">
    <name type="scientific">Aegilops tauschii subsp. strangulata</name>
    <name type="common">Goatgrass</name>
    <dbReference type="NCBI Taxonomy" id="200361"/>
    <lineage>
        <taxon>Eukaryota</taxon>
        <taxon>Viridiplantae</taxon>
        <taxon>Streptophyta</taxon>
        <taxon>Embryophyta</taxon>
        <taxon>Tracheophyta</taxon>
        <taxon>Spermatophyta</taxon>
        <taxon>Magnoliopsida</taxon>
        <taxon>Liliopsida</taxon>
        <taxon>Poales</taxon>
        <taxon>Poaceae</taxon>
        <taxon>BOP clade</taxon>
        <taxon>Pooideae</taxon>
        <taxon>Triticodae</taxon>
        <taxon>Triticeae</taxon>
        <taxon>Triticinae</taxon>
        <taxon>Aegilops</taxon>
    </lineage>
</organism>
<protein>
    <submittedName>
        <fullName evidence="1">Uncharacterized protein</fullName>
    </submittedName>
</protein>
<accession>A0A453PYL7</accession>
<dbReference type="Proteomes" id="UP000015105">
    <property type="component" value="Chromosome 6D"/>
</dbReference>
<sequence length="177" mass="19784">YLKRERKVALLQPHFFFSQCSSLFSCFKRCYHVSIIKLPWTILHGCTAQATVLTTNSRGKILPLLLLISTIQFLLTHKKIATVKQKEKPPQASLHHAGSGIGVAGVELHRRSIRVATTAGGGCRHVRSVERVGRCLAMEGRVGGCLAMERRVGGRLTMERRVGGRLAMERRHAHHHH</sequence>
<reference evidence="1" key="3">
    <citation type="journal article" date="2017" name="Nature">
        <title>Genome sequence of the progenitor of the wheat D genome Aegilops tauschii.</title>
        <authorList>
            <person name="Luo M.C."/>
            <person name="Gu Y.Q."/>
            <person name="Puiu D."/>
            <person name="Wang H."/>
            <person name="Twardziok S.O."/>
            <person name="Deal K.R."/>
            <person name="Huo N."/>
            <person name="Zhu T."/>
            <person name="Wang L."/>
            <person name="Wang Y."/>
            <person name="McGuire P.E."/>
            <person name="Liu S."/>
            <person name="Long H."/>
            <person name="Ramasamy R.K."/>
            <person name="Rodriguez J.C."/>
            <person name="Van S.L."/>
            <person name="Yuan L."/>
            <person name="Wang Z."/>
            <person name="Xia Z."/>
            <person name="Xiao L."/>
            <person name="Anderson O.D."/>
            <person name="Ouyang S."/>
            <person name="Liang Y."/>
            <person name="Zimin A.V."/>
            <person name="Pertea G."/>
            <person name="Qi P."/>
            <person name="Bennetzen J.L."/>
            <person name="Dai X."/>
            <person name="Dawson M.W."/>
            <person name="Muller H.G."/>
            <person name="Kugler K."/>
            <person name="Rivarola-Duarte L."/>
            <person name="Spannagl M."/>
            <person name="Mayer K.F.X."/>
            <person name="Lu F.H."/>
            <person name="Bevan M.W."/>
            <person name="Leroy P."/>
            <person name="Li P."/>
            <person name="You F.M."/>
            <person name="Sun Q."/>
            <person name="Liu Z."/>
            <person name="Lyons E."/>
            <person name="Wicker T."/>
            <person name="Salzberg S.L."/>
            <person name="Devos K.M."/>
            <person name="Dvorak J."/>
        </authorList>
    </citation>
    <scope>NUCLEOTIDE SEQUENCE [LARGE SCALE GENOMIC DNA]</scope>
    <source>
        <strain evidence="1">cv. AL8/78</strain>
    </source>
</reference>